<dbReference type="PRINTS" id="PR00465">
    <property type="entry name" value="EP450IV"/>
</dbReference>
<dbReference type="InterPro" id="IPR017972">
    <property type="entry name" value="Cyt_P450_CS"/>
</dbReference>
<dbReference type="STRING" id="655819.J5J627"/>
<accession>J5J627</accession>
<keyword evidence="6 8" id="KW-0408">Iron</keyword>
<dbReference type="InterPro" id="IPR036396">
    <property type="entry name" value="Cyt_P450_sf"/>
</dbReference>
<evidence type="ECO:0000256" key="4">
    <source>
        <dbReference type="ARBA" id="ARBA00022723"/>
    </source>
</evidence>
<evidence type="ECO:0000256" key="1">
    <source>
        <dbReference type="ARBA" id="ARBA00001971"/>
    </source>
</evidence>
<comment type="similarity">
    <text evidence="2 9">Belongs to the cytochrome P450 family.</text>
</comment>
<dbReference type="Gene3D" id="1.10.630.10">
    <property type="entry name" value="Cytochrome P450"/>
    <property type="match status" value="1"/>
</dbReference>
<feature type="binding site" description="axial binding residue" evidence="8">
    <location>
        <position position="121"/>
    </location>
    <ligand>
        <name>heme</name>
        <dbReference type="ChEBI" id="CHEBI:30413"/>
    </ligand>
    <ligandPart>
        <name>Fe</name>
        <dbReference type="ChEBI" id="CHEBI:18248"/>
    </ligandPart>
</feature>
<keyword evidence="4 8" id="KW-0479">Metal-binding</keyword>
<evidence type="ECO:0000256" key="9">
    <source>
        <dbReference type="RuleBase" id="RU000461"/>
    </source>
</evidence>
<reference evidence="10 11" key="1">
    <citation type="journal article" date="2012" name="Sci. Rep.">
        <title>Genomic perspectives on the evolution of fungal entomopathogenicity in Beauveria bassiana.</title>
        <authorList>
            <person name="Xiao G."/>
            <person name="Ying S.H."/>
            <person name="Zheng P."/>
            <person name="Wang Z.L."/>
            <person name="Zhang S."/>
            <person name="Xie X.Q."/>
            <person name="Shang Y."/>
            <person name="St Leger R.J."/>
            <person name="Zhao G.P."/>
            <person name="Wang C."/>
            <person name="Feng M.G."/>
        </authorList>
    </citation>
    <scope>NUCLEOTIDE SEQUENCE [LARGE SCALE GENOMIC DNA]</scope>
    <source>
        <strain evidence="10 11">ARSEF 2860</strain>
    </source>
</reference>
<dbReference type="GO" id="GO:0004497">
    <property type="term" value="F:monooxygenase activity"/>
    <property type="evidence" value="ECO:0007669"/>
    <property type="project" value="UniProtKB-KW"/>
</dbReference>
<dbReference type="SUPFAM" id="SSF48264">
    <property type="entry name" value="Cytochrome P450"/>
    <property type="match status" value="1"/>
</dbReference>
<proteinExistence type="inferred from homology"/>
<dbReference type="PANTHER" id="PTHR24305">
    <property type="entry name" value="CYTOCHROME P450"/>
    <property type="match status" value="1"/>
</dbReference>
<dbReference type="PANTHER" id="PTHR24305:SF157">
    <property type="entry name" value="N-ACETYLTRYPTOPHAN 6-HYDROXYLASE IVOC-RELATED"/>
    <property type="match status" value="1"/>
</dbReference>
<dbReference type="Proteomes" id="UP000002762">
    <property type="component" value="Unassembled WGS sequence"/>
</dbReference>
<evidence type="ECO:0000256" key="8">
    <source>
        <dbReference type="PIRSR" id="PIRSR602403-1"/>
    </source>
</evidence>
<evidence type="ECO:0000256" key="5">
    <source>
        <dbReference type="ARBA" id="ARBA00023002"/>
    </source>
</evidence>
<evidence type="ECO:0000256" key="3">
    <source>
        <dbReference type="ARBA" id="ARBA00022617"/>
    </source>
</evidence>
<keyword evidence="11" id="KW-1185">Reference proteome</keyword>
<organism evidence="10 11">
    <name type="scientific">Beauveria bassiana (strain ARSEF 2860)</name>
    <name type="common">White muscardine disease fungus</name>
    <name type="synonym">Tritirachium shiotae</name>
    <dbReference type="NCBI Taxonomy" id="655819"/>
    <lineage>
        <taxon>Eukaryota</taxon>
        <taxon>Fungi</taxon>
        <taxon>Dikarya</taxon>
        <taxon>Ascomycota</taxon>
        <taxon>Pezizomycotina</taxon>
        <taxon>Sordariomycetes</taxon>
        <taxon>Hypocreomycetidae</taxon>
        <taxon>Hypocreales</taxon>
        <taxon>Cordycipitaceae</taxon>
        <taxon>Beauveria</taxon>
    </lineage>
</organism>
<dbReference type="AlphaFoldDB" id="J5J627"/>
<name>J5J627_BEAB2</name>
<keyword evidence="3 8" id="KW-0349">Heme</keyword>
<keyword evidence="5 9" id="KW-0560">Oxidoreductase</keyword>
<dbReference type="HOGENOM" id="CLU_001570_14_7_1"/>
<gene>
    <name evidence="10" type="ORF">BBA_09046</name>
</gene>
<dbReference type="InterPro" id="IPR001128">
    <property type="entry name" value="Cyt_P450"/>
</dbReference>
<protein>
    <submittedName>
        <fullName evidence="10">Cytochrome P450 CYP542B1</fullName>
    </submittedName>
</protein>
<dbReference type="PROSITE" id="PS00086">
    <property type="entry name" value="CYTOCHROME_P450"/>
    <property type="match status" value="1"/>
</dbReference>
<sequence>MLLRDELFAAIPNVDQIIPLAQLESLPYLRAVVKEALRHGIGTSGRLSRIAPDESFDVADPNTGKSYHIPAGTIVSMSPYRTIMDETIFSDPLGFHPERWLAEDERLDGYLIMFGGGTRVCLGQALAQAELHLMLAKLFRRWGSAGVVGGDETGDRREGDVGVLKIFETTPRDCQMASDYFIPLPYKGSKGLRFLLEAV</sequence>
<evidence type="ECO:0000313" key="11">
    <source>
        <dbReference type="Proteomes" id="UP000002762"/>
    </source>
</evidence>
<dbReference type="RefSeq" id="XP_008602365.1">
    <property type="nucleotide sequence ID" value="XM_008604143.1"/>
</dbReference>
<evidence type="ECO:0000313" key="10">
    <source>
        <dbReference type="EMBL" id="EJP61998.1"/>
    </source>
</evidence>
<dbReference type="GO" id="GO:0016705">
    <property type="term" value="F:oxidoreductase activity, acting on paired donors, with incorporation or reduction of molecular oxygen"/>
    <property type="evidence" value="ECO:0007669"/>
    <property type="project" value="InterPro"/>
</dbReference>
<dbReference type="GO" id="GO:0005506">
    <property type="term" value="F:iron ion binding"/>
    <property type="evidence" value="ECO:0007669"/>
    <property type="project" value="InterPro"/>
</dbReference>
<evidence type="ECO:0000256" key="2">
    <source>
        <dbReference type="ARBA" id="ARBA00010617"/>
    </source>
</evidence>
<comment type="cofactor">
    <cofactor evidence="1 8">
        <name>heme</name>
        <dbReference type="ChEBI" id="CHEBI:30413"/>
    </cofactor>
</comment>
<dbReference type="InterPro" id="IPR002403">
    <property type="entry name" value="Cyt_P450_E_grp-IV"/>
</dbReference>
<dbReference type="InParanoid" id="J5J627"/>
<dbReference type="EMBL" id="JH725193">
    <property type="protein sequence ID" value="EJP61998.1"/>
    <property type="molecule type" value="Genomic_DNA"/>
</dbReference>
<dbReference type="InterPro" id="IPR050121">
    <property type="entry name" value="Cytochrome_P450_monoxygenase"/>
</dbReference>
<evidence type="ECO:0000256" key="7">
    <source>
        <dbReference type="ARBA" id="ARBA00023033"/>
    </source>
</evidence>
<evidence type="ECO:0000256" key="6">
    <source>
        <dbReference type="ARBA" id="ARBA00023004"/>
    </source>
</evidence>
<dbReference type="GeneID" id="19892058"/>
<dbReference type="Pfam" id="PF00067">
    <property type="entry name" value="p450"/>
    <property type="match status" value="1"/>
</dbReference>
<keyword evidence="7 9" id="KW-0503">Monooxygenase</keyword>
<dbReference type="GO" id="GO:0020037">
    <property type="term" value="F:heme binding"/>
    <property type="evidence" value="ECO:0007669"/>
    <property type="project" value="InterPro"/>
</dbReference>